<comment type="caution">
    <text evidence="2">The sequence shown here is derived from an EMBL/GenBank/DDBJ whole genome shotgun (WGS) entry which is preliminary data.</text>
</comment>
<keyword evidence="1" id="KW-1133">Transmembrane helix</keyword>
<feature type="transmembrane region" description="Helical" evidence="1">
    <location>
        <begin position="7"/>
        <end position="24"/>
    </location>
</feature>
<dbReference type="AlphaFoldDB" id="A0A6I3XKV1"/>
<feature type="transmembrane region" description="Helical" evidence="1">
    <location>
        <begin position="30"/>
        <end position="49"/>
    </location>
</feature>
<feature type="transmembrane region" description="Helical" evidence="1">
    <location>
        <begin position="88"/>
        <end position="121"/>
    </location>
</feature>
<keyword evidence="3" id="KW-1185">Reference proteome</keyword>
<dbReference type="EMBL" id="WNWM01000002">
    <property type="protein sequence ID" value="MUI16206.1"/>
    <property type="molecule type" value="Genomic_DNA"/>
</dbReference>
<evidence type="ECO:0000256" key="1">
    <source>
        <dbReference type="SAM" id="Phobius"/>
    </source>
</evidence>
<keyword evidence="1" id="KW-0472">Membrane</keyword>
<evidence type="ECO:0000313" key="2">
    <source>
        <dbReference type="EMBL" id="MUI16206.1"/>
    </source>
</evidence>
<feature type="transmembrane region" description="Helical" evidence="1">
    <location>
        <begin position="61"/>
        <end position="82"/>
    </location>
</feature>
<keyword evidence="1" id="KW-0812">Transmembrane</keyword>
<sequence>MSSIVSMLPLLLPYTALFVIAWTMPGRLPLVLLAVIAGLPLGWLVFEGFRSAGDAPGGAGLGILLVTVLLCAAVAGLLSGVVTRTISLWVPVVAGVNIRCVVLVLSGFLSIPSVLAASFWWSQWSVRVPDESCLNANHHVMVAGAELWLPSAPIFTAWTGDTDLYSFSSHKSMRAFCSISRQAKMPIDLVNLQINLEELRSKAFPLQKRFCASRDSALPKLLCDIDMSTAQSSHGFPEDISLHSPSTDYYEKMRTNDRGAYAAFVRERDAGIATGRPLQQSVTGDFSRFSNGYWIARDEAWRNDAGEPYTLYCHDTPPSGMLLCSTTYRLILGPQVTYGFRANQDELASVAKTVDLNLHVLLDSITSKQHRE</sequence>
<reference evidence="2 3" key="1">
    <citation type="submission" date="2019-11" db="EMBL/GenBank/DDBJ databases">
        <title>Draft Genome Sequences of Six Type Strains of the Genus Massilia.</title>
        <authorList>
            <person name="Miess H."/>
            <person name="Frediansyah A."/>
            <person name="Goeker M."/>
            <person name="Gross H."/>
        </authorList>
    </citation>
    <scope>NUCLEOTIDE SEQUENCE [LARGE SCALE GENOMIC DNA]</scope>
    <source>
        <strain evidence="2 3">DSM 17513</strain>
    </source>
</reference>
<dbReference type="RefSeq" id="WP_155711795.1">
    <property type="nucleotide sequence ID" value="NZ_BMWU01000055.1"/>
</dbReference>
<dbReference type="OrthoDB" id="187903at2"/>
<evidence type="ECO:0000313" key="3">
    <source>
        <dbReference type="Proteomes" id="UP000431684"/>
    </source>
</evidence>
<organism evidence="2 3">
    <name type="scientific">Pseudoduganella dura</name>
    <dbReference type="NCBI Taxonomy" id="321982"/>
    <lineage>
        <taxon>Bacteria</taxon>
        <taxon>Pseudomonadati</taxon>
        <taxon>Pseudomonadota</taxon>
        <taxon>Betaproteobacteria</taxon>
        <taxon>Burkholderiales</taxon>
        <taxon>Oxalobacteraceae</taxon>
        <taxon>Telluria group</taxon>
        <taxon>Pseudoduganella</taxon>
    </lineage>
</organism>
<proteinExistence type="predicted"/>
<accession>A0A6I3XKV1</accession>
<name>A0A6I3XKV1_9BURK</name>
<dbReference type="Proteomes" id="UP000431684">
    <property type="component" value="Unassembled WGS sequence"/>
</dbReference>
<gene>
    <name evidence="2" type="ORF">GJV26_27655</name>
</gene>
<protein>
    <submittedName>
        <fullName evidence="2">Uncharacterized protein</fullName>
    </submittedName>
</protein>